<evidence type="ECO:0000313" key="2">
    <source>
        <dbReference type="RefSeq" id="XP_040968057.1"/>
    </source>
</evidence>
<reference evidence="2" key="2">
    <citation type="submission" date="2025-08" db="UniProtKB">
        <authorList>
            <consortium name="RefSeq"/>
        </authorList>
    </citation>
    <scope>IDENTIFICATION</scope>
</reference>
<dbReference type="Proteomes" id="UP000818029">
    <property type="component" value="Chromosome A01"/>
</dbReference>
<keyword evidence="1" id="KW-1185">Reference proteome</keyword>
<reference evidence="1" key="1">
    <citation type="journal article" date="2020" name="Nat. Genet.">
        <title>Genomic diversifications of five Gossypium allopolyploid species and their impact on cotton improvement.</title>
        <authorList>
            <person name="Chen Z.J."/>
            <person name="Sreedasyam A."/>
            <person name="Ando A."/>
            <person name="Song Q."/>
            <person name="De Santiago L.M."/>
            <person name="Hulse-Kemp A.M."/>
            <person name="Ding M."/>
            <person name="Ye W."/>
            <person name="Kirkbride R.C."/>
            <person name="Jenkins J."/>
            <person name="Plott C."/>
            <person name="Lovell J."/>
            <person name="Lin Y.M."/>
            <person name="Vaughn R."/>
            <person name="Liu B."/>
            <person name="Simpson S."/>
            <person name="Scheffler B.E."/>
            <person name="Wen L."/>
            <person name="Saski C.A."/>
            <person name="Grover C.E."/>
            <person name="Hu G."/>
            <person name="Conover J.L."/>
            <person name="Carlson J.W."/>
            <person name="Shu S."/>
            <person name="Boston L.B."/>
            <person name="Williams M."/>
            <person name="Peterson D.G."/>
            <person name="McGee K."/>
            <person name="Jones D.C."/>
            <person name="Wendel J.F."/>
            <person name="Stelly D.M."/>
            <person name="Grimwood J."/>
            <person name="Schmutz J."/>
        </authorList>
    </citation>
    <scope>NUCLEOTIDE SEQUENCE [LARGE SCALE GENOMIC DNA]</scope>
    <source>
        <strain evidence="1">cv. TM-1</strain>
    </source>
</reference>
<organism evidence="1 2">
    <name type="scientific">Gossypium hirsutum</name>
    <name type="common">Upland cotton</name>
    <name type="synonym">Gossypium mexicanum</name>
    <dbReference type="NCBI Taxonomy" id="3635"/>
    <lineage>
        <taxon>Eukaryota</taxon>
        <taxon>Viridiplantae</taxon>
        <taxon>Streptophyta</taxon>
        <taxon>Embryophyta</taxon>
        <taxon>Tracheophyta</taxon>
        <taxon>Spermatophyta</taxon>
        <taxon>Magnoliopsida</taxon>
        <taxon>eudicotyledons</taxon>
        <taxon>Gunneridae</taxon>
        <taxon>Pentapetalae</taxon>
        <taxon>rosids</taxon>
        <taxon>malvids</taxon>
        <taxon>Malvales</taxon>
        <taxon>Malvaceae</taxon>
        <taxon>Malvoideae</taxon>
        <taxon>Gossypium</taxon>
    </lineage>
</organism>
<dbReference type="GeneID" id="121229013"/>
<sequence>MCCSLWPIQEWLHFFNGRRNGAVTFASFLEALSPLQRNSGPSAIKYQMPEDPAKIITSSVPPSYSVKIKEAGAPPSSYQGELQCPKISFSDHDLNAANDLECSH</sequence>
<protein>
    <submittedName>
        <fullName evidence="2">Uncharacterized protein isoform X2</fullName>
    </submittedName>
</protein>
<gene>
    <name evidence="2" type="primary">LOC121229013</name>
</gene>
<proteinExistence type="predicted"/>
<dbReference type="RefSeq" id="XP_040968057.1">
    <property type="nucleotide sequence ID" value="XM_041112123.1"/>
</dbReference>
<evidence type="ECO:0000313" key="1">
    <source>
        <dbReference type="Proteomes" id="UP000818029"/>
    </source>
</evidence>
<accession>A0ABM3BLX1</accession>
<name>A0ABM3BLX1_GOSHI</name>